<comment type="catalytic activity">
    <reaction evidence="17 19">
        <text>alpha-ribazole + adenosylcob(III)inamide-GDP = adenosylcob(III)alamin + GMP + H(+)</text>
        <dbReference type="Rhea" id="RHEA:16049"/>
        <dbReference type="ChEBI" id="CHEBI:10329"/>
        <dbReference type="ChEBI" id="CHEBI:15378"/>
        <dbReference type="ChEBI" id="CHEBI:18408"/>
        <dbReference type="ChEBI" id="CHEBI:58115"/>
        <dbReference type="ChEBI" id="CHEBI:60487"/>
        <dbReference type="EC" id="2.7.8.26"/>
    </reaction>
</comment>
<dbReference type="HAMAP" id="MF_00719">
    <property type="entry name" value="CobS"/>
    <property type="match status" value="1"/>
</dbReference>
<dbReference type="PANTHER" id="PTHR34148">
    <property type="entry name" value="ADENOSYLCOBINAMIDE-GDP RIBAZOLETRANSFERASE"/>
    <property type="match status" value="1"/>
</dbReference>
<dbReference type="GO" id="GO:0051073">
    <property type="term" value="F:adenosylcobinamide-GDP ribazoletransferase activity"/>
    <property type="evidence" value="ECO:0007669"/>
    <property type="project" value="UniProtKB-EC"/>
</dbReference>
<evidence type="ECO:0000256" key="4">
    <source>
        <dbReference type="ARBA" id="ARBA00010561"/>
    </source>
</evidence>
<evidence type="ECO:0000256" key="15">
    <source>
        <dbReference type="ARBA" id="ARBA00032605"/>
    </source>
</evidence>
<reference evidence="20" key="2">
    <citation type="journal article" date="2023" name="Int. J. Syst. Evol. Microbiol.">
        <title>Streptomyces marispadix sp. nov., isolated from marine beach sediment of the Northern Coast of Portugal.</title>
        <authorList>
            <person name="dos Santos J.D.N."/>
            <person name="Vitorino I.R."/>
            <person name="Kallscheuer N."/>
            <person name="Srivastava A."/>
            <person name="Krautwurst S."/>
            <person name="Marz M."/>
            <person name="Jogler C."/>
            <person name="Lobo Da Cunha A."/>
            <person name="Catita J."/>
            <person name="Goncalves H."/>
            <person name="Gonzalez I."/>
            <person name="Reyes F."/>
            <person name="Lage O.M."/>
        </authorList>
    </citation>
    <scope>NUCLEOTIDE SEQUENCE</scope>
    <source>
        <strain evidence="20">M600PL45_2</strain>
    </source>
</reference>
<evidence type="ECO:0000256" key="16">
    <source>
        <dbReference type="ARBA" id="ARBA00032853"/>
    </source>
</evidence>
<dbReference type="PANTHER" id="PTHR34148:SF1">
    <property type="entry name" value="ADENOSYLCOBINAMIDE-GDP RIBAZOLETRANSFERASE"/>
    <property type="match status" value="1"/>
</dbReference>
<gene>
    <name evidence="19" type="primary">cobS</name>
    <name evidence="20" type="ORF">MMA15_05350</name>
</gene>
<keyword evidence="12 19" id="KW-1133">Transmembrane helix</keyword>
<evidence type="ECO:0000256" key="10">
    <source>
        <dbReference type="ARBA" id="ARBA00022692"/>
    </source>
</evidence>
<evidence type="ECO:0000256" key="18">
    <source>
        <dbReference type="ARBA" id="ARBA00049504"/>
    </source>
</evidence>
<keyword evidence="11 19" id="KW-0460">Magnesium</keyword>
<comment type="caution">
    <text evidence="20">The sequence shown here is derived from an EMBL/GenBank/DDBJ whole genome shotgun (WGS) entry which is preliminary data.</text>
</comment>
<comment type="subcellular location">
    <subcellularLocation>
        <location evidence="2 19">Cell membrane</location>
        <topology evidence="2 19">Multi-pass membrane protein</topology>
    </subcellularLocation>
</comment>
<feature type="transmembrane region" description="Helical" evidence="19">
    <location>
        <begin position="134"/>
        <end position="153"/>
    </location>
</feature>
<evidence type="ECO:0000256" key="5">
    <source>
        <dbReference type="ARBA" id="ARBA00013200"/>
    </source>
</evidence>
<keyword evidence="13 19" id="KW-0472">Membrane</keyword>
<evidence type="ECO:0000256" key="2">
    <source>
        <dbReference type="ARBA" id="ARBA00004651"/>
    </source>
</evidence>
<evidence type="ECO:0000256" key="3">
    <source>
        <dbReference type="ARBA" id="ARBA00004663"/>
    </source>
</evidence>
<evidence type="ECO:0000256" key="12">
    <source>
        <dbReference type="ARBA" id="ARBA00022989"/>
    </source>
</evidence>
<evidence type="ECO:0000256" key="13">
    <source>
        <dbReference type="ARBA" id="ARBA00023136"/>
    </source>
</evidence>
<accession>A0ABS9SUN2</accession>
<dbReference type="EC" id="2.7.8.26" evidence="5 19"/>
<organism evidence="20 21">
    <name type="scientific">Streptomyces marispadix</name>
    <dbReference type="NCBI Taxonomy" id="2922868"/>
    <lineage>
        <taxon>Bacteria</taxon>
        <taxon>Bacillati</taxon>
        <taxon>Actinomycetota</taxon>
        <taxon>Actinomycetes</taxon>
        <taxon>Kitasatosporales</taxon>
        <taxon>Streptomycetaceae</taxon>
        <taxon>Streptomyces</taxon>
    </lineage>
</organism>
<keyword evidence="9 19" id="KW-0808">Transferase</keyword>
<keyword evidence="10 19" id="KW-0812">Transmembrane</keyword>
<comment type="similarity">
    <text evidence="4 19">Belongs to the CobS family.</text>
</comment>
<dbReference type="InterPro" id="IPR003805">
    <property type="entry name" value="CobS"/>
</dbReference>
<proteinExistence type="inferred from homology"/>
<evidence type="ECO:0000313" key="21">
    <source>
        <dbReference type="Proteomes" id="UP001166784"/>
    </source>
</evidence>
<keyword evidence="8 19" id="KW-0169">Cobalamin biosynthesis</keyword>
<dbReference type="Pfam" id="PF02654">
    <property type="entry name" value="CobS"/>
    <property type="match status" value="1"/>
</dbReference>
<comment type="function">
    <text evidence="14 19">Joins adenosylcobinamide-GDP and alpha-ribazole to generate adenosylcobalamin (Ado-cobalamin). Also synthesizes adenosylcobalamin 5'-phosphate from adenosylcobinamide-GDP and alpha-ribazole 5'-phosphate.</text>
</comment>
<evidence type="ECO:0000256" key="7">
    <source>
        <dbReference type="ARBA" id="ARBA00022475"/>
    </source>
</evidence>
<keyword evidence="7 19" id="KW-1003">Cell membrane</keyword>
<evidence type="ECO:0000256" key="1">
    <source>
        <dbReference type="ARBA" id="ARBA00001946"/>
    </source>
</evidence>
<dbReference type="EMBL" id="JAKWJU010000002">
    <property type="protein sequence ID" value="MCH6159863.1"/>
    <property type="molecule type" value="Genomic_DNA"/>
</dbReference>
<protein>
    <recommendedName>
        <fullName evidence="6 19">Adenosylcobinamide-GDP ribazoletransferase</fullName>
        <ecNumber evidence="5 19">2.7.8.26</ecNumber>
    </recommendedName>
    <alternativeName>
        <fullName evidence="16 19">Cobalamin synthase</fullName>
    </alternativeName>
    <alternativeName>
        <fullName evidence="15 19">Cobalamin-5'-phosphate synthase</fullName>
    </alternativeName>
</protein>
<evidence type="ECO:0000256" key="19">
    <source>
        <dbReference type="HAMAP-Rule" id="MF_00719"/>
    </source>
</evidence>
<comment type="pathway">
    <text evidence="3 19">Cofactor biosynthesis; adenosylcobalamin biosynthesis; adenosylcobalamin from cob(II)yrinate a,c-diamide: step 7/7.</text>
</comment>
<evidence type="ECO:0000256" key="17">
    <source>
        <dbReference type="ARBA" id="ARBA00048623"/>
    </source>
</evidence>
<feature type="transmembrane region" description="Helical" evidence="19">
    <location>
        <begin position="103"/>
        <end position="122"/>
    </location>
</feature>
<dbReference type="Proteomes" id="UP001166784">
    <property type="component" value="Unassembled WGS sequence"/>
</dbReference>
<comment type="cofactor">
    <cofactor evidence="1 19">
        <name>Mg(2+)</name>
        <dbReference type="ChEBI" id="CHEBI:18420"/>
    </cofactor>
</comment>
<name>A0ABS9SUN2_9ACTN</name>
<feature type="transmembrane region" description="Helical" evidence="19">
    <location>
        <begin position="198"/>
        <end position="219"/>
    </location>
</feature>
<evidence type="ECO:0000313" key="20">
    <source>
        <dbReference type="EMBL" id="MCH6159863.1"/>
    </source>
</evidence>
<evidence type="ECO:0000256" key="6">
    <source>
        <dbReference type="ARBA" id="ARBA00015850"/>
    </source>
</evidence>
<feature type="transmembrane region" description="Helical" evidence="19">
    <location>
        <begin position="165"/>
        <end position="192"/>
    </location>
</feature>
<comment type="catalytic activity">
    <reaction evidence="18 19">
        <text>alpha-ribazole 5'-phosphate + adenosylcob(III)inamide-GDP = adenosylcob(III)alamin 5'-phosphate + GMP + H(+)</text>
        <dbReference type="Rhea" id="RHEA:23560"/>
        <dbReference type="ChEBI" id="CHEBI:15378"/>
        <dbReference type="ChEBI" id="CHEBI:57918"/>
        <dbReference type="ChEBI" id="CHEBI:58115"/>
        <dbReference type="ChEBI" id="CHEBI:60487"/>
        <dbReference type="ChEBI" id="CHEBI:60493"/>
        <dbReference type="EC" id="2.7.8.26"/>
    </reaction>
</comment>
<keyword evidence="21" id="KW-1185">Reference proteome</keyword>
<evidence type="ECO:0000256" key="14">
    <source>
        <dbReference type="ARBA" id="ARBA00025228"/>
    </source>
</evidence>
<evidence type="ECO:0000256" key="8">
    <source>
        <dbReference type="ARBA" id="ARBA00022573"/>
    </source>
</evidence>
<feature type="transmembrane region" description="Helical" evidence="19">
    <location>
        <begin position="32"/>
        <end position="65"/>
    </location>
</feature>
<reference evidence="20" key="1">
    <citation type="submission" date="2022-03" db="EMBL/GenBank/DDBJ databases">
        <authorList>
            <person name="Santos J.D.N."/>
            <person name="Kallscheuer N."/>
            <person name="Jogler C."/>
            <person name="Lage O.M."/>
        </authorList>
    </citation>
    <scope>NUCLEOTIDE SEQUENCE</scope>
    <source>
        <strain evidence="20">M600PL45_2</strain>
    </source>
</reference>
<evidence type="ECO:0000256" key="9">
    <source>
        <dbReference type="ARBA" id="ARBA00022679"/>
    </source>
</evidence>
<dbReference type="RefSeq" id="WP_241063015.1">
    <property type="nucleotide sequence ID" value="NZ_JAKWJU010000002.1"/>
</dbReference>
<sequence length="256" mass="25708">MRFALGTLTVIPVGVPRWDRESARRGMEWAPLAGLIVGLAAAAAGLSLLLLGTSALLAAVASVAVPAVLTRALHLDGLADVADGLGSAMPADEALRIMKRSDIGPFGVLTLVLTLLAQTAVFNELYSEGGWAQGALAVVVSAVTARTAITLAARSDVAAARPEGLGALVAGTVPVRTAVTVAAGVAVTAGLAGGIVNWWSPLPGALSYLFAVVFGLAAAEGLSWHCRRRFGGVTGDVFGAVAECASTTALVVLAFG</sequence>
<evidence type="ECO:0000256" key="11">
    <source>
        <dbReference type="ARBA" id="ARBA00022842"/>
    </source>
</evidence>